<evidence type="ECO:0000256" key="1">
    <source>
        <dbReference type="ARBA" id="ARBA00004196"/>
    </source>
</evidence>
<dbReference type="Pfam" id="PF08534">
    <property type="entry name" value="Redoxin"/>
    <property type="match status" value="1"/>
</dbReference>
<dbReference type="GO" id="GO:0017004">
    <property type="term" value="P:cytochrome complex assembly"/>
    <property type="evidence" value="ECO:0007669"/>
    <property type="project" value="UniProtKB-KW"/>
</dbReference>
<dbReference type="Gene3D" id="3.40.30.10">
    <property type="entry name" value="Glutaredoxin"/>
    <property type="match status" value="1"/>
</dbReference>
<dbReference type="GO" id="GO:0030313">
    <property type="term" value="C:cell envelope"/>
    <property type="evidence" value="ECO:0007669"/>
    <property type="project" value="UniProtKB-SubCell"/>
</dbReference>
<evidence type="ECO:0000259" key="4">
    <source>
        <dbReference type="PROSITE" id="PS51352"/>
    </source>
</evidence>
<dbReference type="InterPro" id="IPR013740">
    <property type="entry name" value="Redoxin"/>
</dbReference>
<keyword evidence="2" id="KW-0201">Cytochrome c-type biogenesis</keyword>
<dbReference type="InterPro" id="IPR017937">
    <property type="entry name" value="Thioredoxin_CS"/>
</dbReference>
<proteinExistence type="predicted"/>
<sequence length="175" mass="19350">MRALRAISTLSMRLGWAAIVWVILAQGCARSAPPPYIRVQADAPRLEEAPRARAHLVVFWAAWCPPCVTEAPSLRDLARRPPDGVAVVTYSHDQRLGDAERHLGSPADPGLHLRLDEGHVQAERFGVDALPASFLVVGDQVVARFNGPRDWNSAAMRRLLERLVREASEPDLRGR</sequence>
<dbReference type="PROSITE" id="PS00194">
    <property type="entry name" value="THIOREDOXIN_1"/>
    <property type="match status" value="1"/>
</dbReference>
<dbReference type="RefSeq" id="WP_120630323.1">
    <property type="nucleotide sequence ID" value="NZ_RAWG01000500.1"/>
</dbReference>
<dbReference type="InterPro" id="IPR013766">
    <property type="entry name" value="Thioredoxin_domain"/>
</dbReference>
<dbReference type="EMBL" id="RAWG01000500">
    <property type="protein sequence ID" value="RKH29486.1"/>
    <property type="molecule type" value="Genomic_DNA"/>
</dbReference>
<dbReference type="PROSITE" id="PS51352">
    <property type="entry name" value="THIOREDOXIN_2"/>
    <property type="match status" value="1"/>
</dbReference>
<name>A0A3A8MB12_9BACT</name>
<dbReference type="Proteomes" id="UP000273405">
    <property type="component" value="Unassembled WGS sequence"/>
</dbReference>
<dbReference type="GO" id="GO:0016491">
    <property type="term" value="F:oxidoreductase activity"/>
    <property type="evidence" value="ECO:0007669"/>
    <property type="project" value="InterPro"/>
</dbReference>
<gene>
    <name evidence="5" type="ORF">D7X12_39580</name>
</gene>
<dbReference type="AlphaFoldDB" id="A0A3A8MB12"/>
<comment type="caution">
    <text evidence="5">The sequence shown here is derived from an EMBL/GenBank/DDBJ whole genome shotgun (WGS) entry which is preliminary data.</text>
</comment>
<dbReference type="OrthoDB" id="9813820at2"/>
<reference evidence="6" key="1">
    <citation type="submission" date="2018-09" db="EMBL/GenBank/DDBJ databases">
        <authorList>
            <person name="Livingstone P.G."/>
            <person name="Whitworth D.E."/>
        </authorList>
    </citation>
    <scope>NUCLEOTIDE SEQUENCE [LARGE SCALE GENOMIC DNA]</scope>
    <source>
        <strain evidence="6">CA040B</strain>
    </source>
</reference>
<dbReference type="PROSITE" id="PS51257">
    <property type="entry name" value="PROKAR_LIPOPROTEIN"/>
    <property type="match status" value="1"/>
</dbReference>
<keyword evidence="6" id="KW-1185">Reference proteome</keyword>
<dbReference type="InterPro" id="IPR036249">
    <property type="entry name" value="Thioredoxin-like_sf"/>
</dbReference>
<dbReference type="SUPFAM" id="SSF52833">
    <property type="entry name" value="Thioredoxin-like"/>
    <property type="match status" value="1"/>
</dbReference>
<keyword evidence="3" id="KW-0676">Redox-active center</keyword>
<evidence type="ECO:0000313" key="6">
    <source>
        <dbReference type="Proteomes" id="UP000273405"/>
    </source>
</evidence>
<dbReference type="CDD" id="cd02966">
    <property type="entry name" value="TlpA_like_family"/>
    <property type="match status" value="1"/>
</dbReference>
<accession>A0A3A8MB12</accession>
<evidence type="ECO:0000256" key="2">
    <source>
        <dbReference type="ARBA" id="ARBA00022748"/>
    </source>
</evidence>
<comment type="subcellular location">
    <subcellularLocation>
        <location evidence="1">Cell envelope</location>
    </subcellularLocation>
</comment>
<evidence type="ECO:0000256" key="3">
    <source>
        <dbReference type="ARBA" id="ARBA00023284"/>
    </source>
</evidence>
<evidence type="ECO:0000313" key="5">
    <source>
        <dbReference type="EMBL" id="RKH29486.1"/>
    </source>
</evidence>
<feature type="domain" description="Thioredoxin" evidence="4">
    <location>
        <begin position="28"/>
        <end position="165"/>
    </location>
</feature>
<organism evidence="5 6">
    <name type="scientific">Corallococcus sicarius</name>
    <dbReference type="NCBI Taxonomy" id="2316726"/>
    <lineage>
        <taxon>Bacteria</taxon>
        <taxon>Pseudomonadati</taxon>
        <taxon>Myxococcota</taxon>
        <taxon>Myxococcia</taxon>
        <taxon>Myxococcales</taxon>
        <taxon>Cystobacterineae</taxon>
        <taxon>Myxococcaceae</taxon>
        <taxon>Corallococcus</taxon>
    </lineage>
</organism>
<protein>
    <submittedName>
        <fullName evidence="5">TlpA family protein disulfide reductase</fullName>
    </submittedName>
</protein>